<gene>
    <name evidence="6" type="ORF">CRP01_16110</name>
</gene>
<dbReference type="InterPro" id="IPR016944">
    <property type="entry name" value="UCP030066"/>
</dbReference>
<organism evidence="6 7">
    <name type="scientific">Flavilitoribacter nigricans (strain ATCC 23147 / DSM 23189 / NBRC 102662 / NCIMB 1420 / SS-2)</name>
    <name type="common">Lewinella nigricans</name>
    <dbReference type="NCBI Taxonomy" id="1122177"/>
    <lineage>
        <taxon>Bacteria</taxon>
        <taxon>Pseudomonadati</taxon>
        <taxon>Bacteroidota</taxon>
        <taxon>Saprospiria</taxon>
        <taxon>Saprospirales</taxon>
        <taxon>Lewinellaceae</taxon>
        <taxon>Flavilitoribacter</taxon>
    </lineage>
</organism>
<evidence type="ECO:0000256" key="4">
    <source>
        <dbReference type="ARBA" id="ARBA00023136"/>
    </source>
</evidence>
<proteinExistence type="predicted"/>
<evidence type="ECO:0000313" key="7">
    <source>
        <dbReference type="Proteomes" id="UP000223913"/>
    </source>
</evidence>
<evidence type="ECO:0000256" key="5">
    <source>
        <dbReference type="SAM" id="Phobius"/>
    </source>
</evidence>
<evidence type="ECO:0008006" key="8">
    <source>
        <dbReference type="Google" id="ProtNLM"/>
    </source>
</evidence>
<feature type="transmembrane region" description="Helical" evidence="5">
    <location>
        <begin position="45"/>
        <end position="65"/>
    </location>
</feature>
<comment type="subcellular location">
    <subcellularLocation>
        <location evidence="1">Membrane</location>
        <topology evidence="1">Multi-pass membrane protein</topology>
    </subcellularLocation>
</comment>
<keyword evidence="7" id="KW-1185">Reference proteome</keyword>
<evidence type="ECO:0000313" key="6">
    <source>
        <dbReference type="EMBL" id="PHN05519.1"/>
    </source>
</evidence>
<feature type="transmembrane region" description="Helical" evidence="5">
    <location>
        <begin position="7"/>
        <end position="25"/>
    </location>
</feature>
<dbReference type="AlphaFoldDB" id="A0A2D0NBG4"/>
<reference evidence="6 7" key="1">
    <citation type="submission" date="2017-10" db="EMBL/GenBank/DDBJ databases">
        <title>The draft genome sequence of Lewinella nigricans NBRC 102662.</title>
        <authorList>
            <person name="Wang K."/>
        </authorList>
    </citation>
    <scope>NUCLEOTIDE SEQUENCE [LARGE SCALE GENOMIC DNA]</scope>
    <source>
        <strain evidence="6 7">NBRC 102662</strain>
    </source>
</reference>
<name>A0A2D0NBG4_FLAN2</name>
<keyword evidence="2 5" id="KW-0812">Transmembrane</keyword>
<dbReference type="Proteomes" id="UP000223913">
    <property type="component" value="Unassembled WGS sequence"/>
</dbReference>
<sequence length="131" mass="14716">MKKTKIIYWLTTTLIFLWEGLMPALTSHTELAVEGVRSLGYPDYFRVLLTVFKVLGALALILPMVKGRVKEWAYAGMTFLFISAAVSHWAVSGFGAFVLMPLFFLGVLVISYLTYHKLQEEPTGHLVSDLT</sequence>
<evidence type="ECO:0000256" key="3">
    <source>
        <dbReference type="ARBA" id="ARBA00022989"/>
    </source>
</evidence>
<accession>A0A2D0NBG4</accession>
<evidence type="ECO:0000256" key="1">
    <source>
        <dbReference type="ARBA" id="ARBA00004141"/>
    </source>
</evidence>
<dbReference type="GO" id="GO:0016020">
    <property type="term" value="C:membrane"/>
    <property type="evidence" value="ECO:0007669"/>
    <property type="project" value="UniProtKB-SubCell"/>
</dbReference>
<dbReference type="PIRSF" id="PIRSF030066">
    <property type="entry name" value="UCP030066"/>
    <property type="match status" value="1"/>
</dbReference>
<evidence type="ECO:0000256" key="2">
    <source>
        <dbReference type="ARBA" id="ARBA00022692"/>
    </source>
</evidence>
<dbReference type="OrthoDB" id="7960583at2"/>
<protein>
    <recommendedName>
        <fullName evidence="8">DoxX family protein</fullName>
    </recommendedName>
</protein>
<keyword evidence="4 5" id="KW-0472">Membrane</keyword>
<feature type="transmembrane region" description="Helical" evidence="5">
    <location>
        <begin position="72"/>
        <end position="91"/>
    </location>
</feature>
<dbReference type="InterPro" id="IPR032808">
    <property type="entry name" value="DoxX"/>
</dbReference>
<dbReference type="RefSeq" id="WP_099151095.1">
    <property type="nucleotide sequence ID" value="NZ_PDUD01000021.1"/>
</dbReference>
<dbReference type="EMBL" id="PDUD01000021">
    <property type="protein sequence ID" value="PHN05519.1"/>
    <property type="molecule type" value="Genomic_DNA"/>
</dbReference>
<comment type="caution">
    <text evidence="6">The sequence shown here is derived from an EMBL/GenBank/DDBJ whole genome shotgun (WGS) entry which is preliminary data.</text>
</comment>
<feature type="transmembrane region" description="Helical" evidence="5">
    <location>
        <begin position="97"/>
        <end position="115"/>
    </location>
</feature>
<dbReference type="Pfam" id="PF13564">
    <property type="entry name" value="DoxX_2"/>
    <property type="match status" value="1"/>
</dbReference>
<keyword evidence="3 5" id="KW-1133">Transmembrane helix</keyword>